<feature type="compositionally biased region" description="Pro residues" evidence="1">
    <location>
        <begin position="55"/>
        <end position="80"/>
    </location>
</feature>
<keyword evidence="2" id="KW-0732">Signal</keyword>
<keyword evidence="4" id="KW-1185">Reference proteome</keyword>
<organism evidence="3 4">
    <name type="scientific">Lithocarpus litseifolius</name>
    <dbReference type="NCBI Taxonomy" id="425828"/>
    <lineage>
        <taxon>Eukaryota</taxon>
        <taxon>Viridiplantae</taxon>
        <taxon>Streptophyta</taxon>
        <taxon>Embryophyta</taxon>
        <taxon>Tracheophyta</taxon>
        <taxon>Spermatophyta</taxon>
        <taxon>Magnoliopsida</taxon>
        <taxon>eudicotyledons</taxon>
        <taxon>Gunneridae</taxon>
        <taxon>Pentapetalae</taxon>
        <taxon>rosids</taxon>
        <taxon>fabids</taxon>
        <taxon>Fagales</taxon>
        <taxon>Fagaceae</taxon>
        <taxon>Lithocarpus</taxon>
    </lineage>
</organism>
<dbReference type="AlphaFoldDB" id="A0AAW2CR33"/>
<sequence>MFLAKKLFLIAIWLSSPNLGYVASRKVSKDAIPSPIACMNCTICQYPTPCNTPPPPLSGYPSPPPPPLSDYSPPPPPPPAQGKCPPTQDVQCCQSPPPSTYQYPPPTYEYVPYNNFSASTPLPTPFFSIVISVFSFAVLP</sequence>
<name>A0AAW2CR33_9ROSI</name>
<feature type="signal peptide" evidence="2">
    <location>
        <begin position="1"/>
        <end position="24"/>
    </location>
</feature>
<accession>A0AAW2CR33</accession>
<evidence type="ECO:0000256" key="1">
    <source>
        <dbReference type="SAM" id="MobiDB-lite"/>
    </source>
</evidence>
<dbReference type="EMBL" id="JAZDWU010000005">
    <property type="protein sequence ID" value="KAL0000537.1"/>
    <property type="molecule type" value="Genomic_DNA"/>
</dbReference>
<feature type="chain" id="PRO_5043811211" evidence="2">
    <location>
        <begin position="25"/>
        <end position="140"/>
    </location>
</feature>
<gene>
    <name evidence="3" type="ORF">SO802_014318</name>
</gene>
<reference evidence="3 4" key="1">
    <citation type="submission" date="2024-01" db="EMBL/GenBank/DDBJ databases">
        <title>A telomere-to-telomere, gap-free genome of sweet tea (Lithocarpus litseifolius).</title>
        <authorList>
            <person name="Zhou J."/>
        </authorList>
    </citation>
    <scope>NUCLEOTIDE SEQUENCE [LARGE SCALE GENOMIC DNA]</scope>
    <source>
        <strain evidence="3">Zhou-2022a</strain>
        <tissue evidence="3">Leaf</tissue>
    </source>
</reference>
<protein>
    <submittedName>
        <fullName evidence="3">Uncharacterized protein</fullName>
    </submittedName>
</protein>
<evidence type="ECO:0000313" key="3">
    <source>
        <dbReference type="EMBL" id="KAL0000537.1"/>
    </source>
</evidence>
<evidence type="ECO:0000256" key="2">
    <source>
        <dbReference type="SAM" id="SignalP"/>
    </source>
</evidence>
<proteinExistence type="predicted"/>
<comment type="caution">
    <text evidence="3">The sequence shown here is derived from an EMBL/GenBank/DDBJ whole genome shotgun (WGS) entry which is preliminary data.</text>
</comment>
<evidence type="ECO:0000313" key="4">
    <source>
        <dbReference type="Proteomes" id="UP001459277"/>
    </source>
</evidence>
<dbReference type="Proteomes" id="UP001459277">
    <property type="component" value="Unassembled WGS sequence"/>
</dbReference>
<feature type="region of interest" description="Disordered" evidence="1">
    <location>
        <begin position="55"/>
        <end position="99"/>
    </location>
</feature>